<evidence type="ECO:0000313" key="1">
    <source>
        <dbReference type="EMBL" id="HJG37926.1"/>
    </source>
</evidence>
<comment type="caution">
    <text evidence="1">The sequence shown here is derived from an EMBL/GenBank/DDBJ whole genome shotgun (WGS) entry which is preliminary data.</text>
</comment>
<name>A0A921IUP4_9ACTN</name>
<proteinExistence type="predicted"/>
<dbReference type="Proteomes" id="UP000753256">
    <property type="component" value="Unassembled WGS sequence"/>
</dbReference>
<dbReference type="InterPro" id="IPR029033">
    <property type="entry name" value="His_PPase_superfam"/>
</dbReference>
<sequence>MTRTLVLIRHGKAEPARDDLTDEARQLTLSGRAALEGPCGFSRTLALLDDEERARPRLIASSACRARQTAEIAAGVLECKEIEERAYLFSQNTEAFLEELAQSSERATVIVGHVPFVERMSEYLCGVQLDFSPGAAAAIELDDALDACESKLLWFVQGPHAK</sequence>
<reference evidence="1" key="1">
    <citation type="journal article" date="2021" name="PeerJ">
        <title>Extensive microbial diversity within the chicken gut microbiome revealed by metagenomics and culture.</title>
        <authorList>
            <person name="Gilroy R."/>
            <person name="Ravi A."/>
            <person name="Getino M."/>
            <person name="Pursley I."/>
            <person name="Horton D.L."/>
            <person name="Alikhan N.F."/>
            <person name="Baker D."/>
            <person name="Gharbi K."/>
            <person name="Hall N."/>
            <person name="Watson M."/>
            <person name="Adriaenssens E.M."/>
            <person name="Foster-Nyarko E."/>
            <person name="Jarju S."/>
            <person name="Secka A."/>
            <person name="Antonio M."/>
            <person name="Oren A."/>
            <person name="Chaudhuri R.R."/>
            <person name="La Ragione R."/>
            <person name="Hildebrand F."/>
            <person name="Pallen M.J."/>
        </authorList>
    </citation>
    <scope>NUCLEOTIDE SEQUENCE</scope>
    <source>
        <strain evidence="1">ChiHjej13B12-9602</strain>
    </source>
</reference>
<dbReference type="AlphaFoldDB" id="A0A921IUP4"/>
<evidence type="ECO:0008006" key="3">
    <source>
        <dbReference type="Google" id="ProtNLM"/>
    </source>
</evidence>
<dbReference type="EMBL" id="DYUZ01000031">
    <property type="protein sequence ID" value="HJG37926.1"/>
    <property type="molecule type" value="Genomic_DNA"/>
</dbReference>
<dbReference type="Gene3D" id="3.40.50.1240">
    <property type="entry name" value="Phosphoglycerate mutase-like"/>
    <property type="match status" value="1"/>
</dbReference>
<reference evidence="1" key="2">
    <citation type="submission" date="2021-09" db="EMBL/GenBank/DDBJ databases">
        <authorList>
            <person name="Gilroy R."/>
        </authorList>
    </citation>
    <scope>NUCLEOTIDE SEQUENCE</scope>
    <source>
        <strain evidence="1">ChiHjej13B12-9602</strain>
    </source>
</reference>
<dbReference type="CDD" id="cd07067">
    <property type="entry name" value="HP_PGM_like"/>
    <property type="match status" value="1"/>
</dbReference>
<dbReference type="RefSeq" id="WP_273191037.1">
    <property type="nucleotide sequence ID" value="NZ_DYUZ01000031.1"/>
</dbReference>
<dbReference type="SUPFAM" id="SSF53254">
    <property type="entry name" value="Phosphoglycerate mutase-like"/>
    <property type="match status" value="1"/>
</dbReference>
<gene>
    <name evidence="1" type="ORF">K8V70_08745</name>
</gene>
<organism evidence="1 2">
    <name type="scientific">Enorma phocaeensis</name>
    <dbReference type="NCBI Taxonomy" id="1871019"/>
    <lineage>
        <taxon>Bacteria</taxon>
        <taxon>Bacillati</taxon>
        <taxon>Actinomycetota</taxon>
        <taxon>Coriobacteriia</taxon>
        <taxon>Coriobacteriales</taxon>
        <taxon>Coriobacteriaceae</taxon>
        <taxon>Enorma</taxon>
    </lineage>
</organism>
<dbReference type="InterPro" id="IPR013078">
    <property type="entry name" value="His_Pase_superF_clade-1"/>
</dbReference>
<evidence type="ECO:0000313" key="2">
    <source>
        <dbReference type="Proteomes" id="UP000753256"/>
    </source>
</evidence>
<accession>A0A921IUP4</accession>
<protein>
    <recommendedName>
        <fullName evidence="3">Phosphohistidine phosphatase</fullName>
    </recommendedName>
</protein>